<dbReference type="Proteomes" id="UP000655550">
    <property type="component" value="Unassembled WGS sequence"/>
</dbReference>
<name>A0ABQ2AE11_9PSED</name>
<proteinExistence type="predicted"/>
<reference evidence="2" key="1">
    <citation type="journal article" date="2019" name="Int. J. Syst. Evol. Microbiol.">
        <title>The Global Catalogue of Microorganisms (GCM) 10K type strain sequencing project: providing services to taxonomists for standard genome sequencing and annotation.</title>
        <authorList>
            <consortium name="The Broad Institute Genomics Platform"/>
            <consortium name="The Broad Institute Genome Sequencing Center for Infectious Disease"/>
            <person name="Wu L."/>
            <person name="Ma J."/>
        </authorList>
    </citation>
    <scope>NUCLEOTIDE SEQUENCE [LARGE SCALE GENOMIC DNA]</scope>
    <source>
        <strain evidence="2">CCM 8778</strain>
    </source>
</reference>
<evidence type="ECO:0008006" key="3">
    <source>
        <dbReference type="Google" id="ProtNLM"/>
    </source>
</evidence>
<keyword evidence="2" id="KW-1185">Reference proteome</keyword>
<evidence type="ECO:0000313" key="1">
    <source>
        <dbReference type="EMBL" id="GGH90185.1"/>
    </source>
</evidence>
<accession>A0ABQ2AE11</accession>
<organism evidence="1 2">
    <name type="scientific">Pseudomonas fluvialis</name>
    <dbReference type="NCBI Taxonomy" id="1793966"/>
    <lineage>
        <taxon>Bacteria</taxon>
        <taxon>Pseudomonadati</taxon>
        <taxon>Pseudomonadota</taxon>
        <taxon>Gammaproteobacteria</taxon>
        <taxon>Pseudomonadales</taxon>
        <taxon>Pseudomonadaceae</taxon>
        <taxon>Pseudomonas</taxon>
    </lineage>
</organism>
<sequence length="80" mass="8647">MTTYTGNRAEDHEGFILDELLPRIVVYARASSTPSEVVALACFLSLATILQAKGLGRDTLLKALDASRLPTIHEAPEGLH</sequence>
<comment type="caution">
    <text evidence="1">The sequence shown here is derived from an EMBL/GenBank/DDBJ whole genome shotgun (WGS) entry which is preliminary data.</text>
</comment>
<evidence type="ECO:0000313" key="2">
    <source>
        <dbReference type="Proteomes" id="UP000655550"/>
    </source>
</evidence>
<protein>
    <recommendedName>
        <fullName evidence="3">DUF3077 domain-containing protein</fullName>
    </recommendedName>
</protein>
<gene>
    <name evidence="1" type="ORF">GCM10007363_07080</name>
</gene>
<dbReference type="RefSeq" id="WP_093984536.1">
    <property type="nucleotide sequence ID" value="NZ_BMDE01000002.1"/>
</dbReference>
<dbReference type="EMBL" id="BMDE01000002">
    <property type="protein sequence ID" value="GGH90185.1"/>
    <property type="molecule type" value="Genomic_DNA"/>
</dbReference>